<evidence type="ECO:0000313" key="2">
    <source>
        <dbReference type="Proteomes" id="UP000243459"/>
    </source>
</evidence>
<sequence length="106" mass="11896">MSASCYSRCHSSLVRRRQATNLVVKVLRITSIAALITIHCSSSIPECWLKKQKDVLFPALQETGENVIWTSRLIFGKGEIEGGYLEGNKSLNNWDVFTHMPGDIKT</sequence>
<dbReference type="EMBL" id="CM007383">
    <property type="protein sequence ID" value="ONK75943.1"/>
    <property type="molecule type" value="Genomic_DNA"/>
</dbReference>
<evidence type="ECO:0000313" key="1">
    <source>
        <dbReference type="EMBL" id="ONK75943.1"/>
    </source>
</evidence>
<keyword evidence="2" id="KW-1185">Reference proteome</keyword>
<gene>
    <name evidence="1" type="ORF">A4U43_C03F22200</name>
</gene>
<accession>A0A5P1FDW9</accession>
<protein>
    <submittedName>
        <fullName evidence="1">Uncharacterized protein</fullName>
    </submittedName>
</protein>
<dbReference type="Gramene" id="ONK75943">
    <property type="protein sequence ID" value="ONK75943"/>
    <property type="gene ID" value="A4U43_C03F22200"/>
</dbReference>
<name>A0A5P1FDW9_ASPOF</name>
<dbReference type="AlphaFoldDB" id="A0A5P1FDW9"/>
<reference evidence="2" key="1">
    <citation type="journal article" date="2017" name="Nat. Commun.">
        <title>The asparagus genome sheds light on the origin and evolution of a young Y chromosome.</title>
        <authorList>
            <person name="Harkess A."/>
            <person name="Zhou J."/>
            <person name="Xu C."/>
            <person name="Bowers J.E."/>
            <person name="Van der Hulst R."/>
            <person name="Ayyampalayam S."/>
            <person name="Mercati F."/>
            <person name="Riccardi P."/>
            <person name="McKain M.R."/>
            <person name="Kakrana A."/>
            <person name="Tang H."/>
            <person name="Ray J."/>
            <person name="Groenendijk J."/>
            <person name="Arikit S."/>
            <person name="Mathioni S.M."/>
            <person name="Nakano M."/>
            <person name="Shan H."/>
            <person name="Telgmann-Rauber A."/>
            <person name="Kanno A."/>
            <person name="Yue Z."/>
            <person name="Chen H."/>
            <person name="Li W."/>
            <person name="Chen Y."/>
            <person name="Xu X."/>
            <person name="Zhang Y."/>
            <person name="Luo S."/>
            <person name="Chen H."/>
            <person name="Gao J."/>
            <person name="Mao Z."/>
            <person name="Pires J.C."/>
            <person name="Luo M."/>
            <person name="Kudrna D."/>
            <person name="Wing R.A."/>
            <person name="Meyers B.C."/>
            <person name="Yi K."/>
            <person name="Kong H."/>
            <person name="Lavrijsen P."/>
            <person name="Sunseri F."/>
            <person name="Falavigna A."/>
            <person name="Ye Y."/>
            <person name="Leebens-Mack J.H."/>
            <person name="Chen G."/>
        </authorList>
    </citation>
    <scope>NUCLEOTIDE SEQUENCE [LARGE SCALE GENOMIC DNA]</scope>
    <source>
        <strain evidence="2">cv. DH0086</strain>
    </source>
</reference>
<organism evidence="1 2">
    <name type="scientific">Asparagus officinalis</name>
    <name type="common">Garden asparagus</name>
    <dbReference type="NCBI Taxonomy" id="4686"/>
    <lineage>
        <taxon>Eukaryota</taxon>
        <taxon>Viridiplantae</taxon>
        <taxon>Streptophyta</taxon>
        <taxon>Embryophyta</taxon>
        <taxon>Tracheophyta</taxon>
        <taxon>Spermatophyta</taxon>
        <taxon>Magnoliopsida</taxon>
        <taxon>Liliopsida</taxon>
        <taxon>Asparagales</taxon>
        <taxon>Asparagaceae</taxon>
        <taxon>Asparagoideae</taxon>
        <taxon>Asparagus</taxon>
    </lineage>
</organism>
<dbReference type="Proteomes" id="UP000243459">
    <property type="component" value="Chromosome 3"/>
</dbReference>
<proteinExistence type="predicted"/>